<keyword evidence="2" id="KW-1185">Reference proteome</keyword>
<evidence type="ECO:0000313" key="2">
    <source>
        <dbReference type="Proteomes" id="UP001362899"/>
    </source>
</evidence>
<dbReference type="Gene3D" id="2.60.270.60">
    <property type="match status" value="1"/>
</dbReference>
<dbReference type="GO" id="GO:0000407">
    <property type="term" value="C:phagophore assembly site"/>
    <property type="evidence" value="ECO:0007669"/>
    <property type="project" value="InterPro"/>
</dbReference>
<comment type="caution">
    <text evidence="1">The sequence shown here is derived from an EMBL/GenBank/DDBJ whole genome shotgun (WGS) entry which is preliminary data.</text>
</comment>
<reference evidence="1 2" key="1">
    <citation type="journal article" date="2023" name="Elife">
        <title>Identification of key yeast species and microbe-microbe interactions impacting larval growth of Drosophila in the wild.</title>
        <authorList>
            <person name="Mure A."/>
            <person name="Sugiura Y."/>
            <person name="Maeda R."/>
            <person name="Honda K."/>
            <person name="Sakurai N."/>
            <person name="Takahashi Y."/>
            <person name="Watada M."/>
            <person name="Katoh T."/>
            <person name="Gotoh A."/>
            <person name="Gotoh Y."/>
            <person name="Taniguchi I."/>
            <person name="Nakamura K."/>
            <person name="Hayashi T."/>
            <person name="Katayama T."/>
            <person name="Uemura T."/>
            <person name="Hattori Y."/>
        </authorList>
    </citation>
    <scope>NUCLEOTIDE SEQUENCE [LARGE SCALE GENOMIC DNA]</scope>
    <source>
        <strain evidence="1 2">SB-73</strain>
    </source>
</reference>
<accession>A0AAV5RQC1</accession>
<dbReference type="Pfam" id="PF09795">
    <property type="entry name" value="ATG31"/>
    <property type="match status" value="1"/>
</dbReference>
<sequence length="159" mass="18121">MDKQYFVVLQNLDSKHKPVTLYPEVHYIFEDDELAPEIDALDRQDGDISVIVDLDETGLNITNCQSISPDWQVLNATLDHQNLDASRKPPTLTPTTHNSNLLRIRGITPQYSVDRNEYEEGNDFESQAAYCSNLIEQIKLRQEELDTAVASYSQKADVH</sequence>
<gene>
    <name evidence="1" type="ORF">DASB73_038040</name>
</gene>
<proteinExistence type="predicted"/>
<dbReference type="GO" id="GO:0006914">
    <property type="term" value="P:autophagy"/>
    <property type="evidence" value="ECO:0007669"/>
    <property type="project" value="InterPro"/>
</dbReference>
<dbReference type="InterPro" id="IPR018621">
    <property type="entry name" value="Atg31"/>
</dbReference>
<dbReference type="EMBL" id="BTGC01000008">
    <property type="protein sequence ID" value="GMM52841.1"/>
    <property type="molecule type" value="Genomic_DNA"/>
</dbReference>
<dbReference type="AlphaFoldDB" id="A0AAV5RQC1"/>
<organism evidence="1 2">
    <name type="scientific">Starmerella bacillaris</name>
    <name type="common">Yeast</name>
    <name type="synonym">Candida zemplinina</name>
    <dbReference type="NCBI Taxonomy" id="1247836"/>
    <lineage>
        <taxon>Eukaryota</taxon>
        <taxon>Fungi</taxon>
        <taxon>Dikarya</taxon>
        <taxon>Ascomycota</taxon>
        <taxon>Saccharomycotina</taxon>
        <taxon>Dipodascomycetes</taxon>
        <taxon>Dipodascales</taxon>
        <taxon>Trichomonascaceae</taxon>
        <taxon>Starmerella</taxon>
    </lineage>
</organism>
<protein>
    <submittedName>
        <fullName evidence="1">Uncharacterized protein</fullName>
    </submittedName>
</protein>
<name>A0AAV5RQC1_STABA</name>
<evidence type="ECO:0000313" key="1">
    <source>
        <dbReference type="EMBL" id="GMM52841.1"/>
    </source>
</evidence>
<dbReference type="Proteomes" id="UP001362899">
    <property type="component" value="Unassembled WGS sequence"/>
</dbReference>